<reference evidence="2" key="2">
    <citation type="journal article" date="2021" name="Syst. Appl. Microbiol.">
        <title>Roseomonas hellenica sp. nov., isolated from roots of wild-growing Alkanna tinctoria.</title>
        <authorList>
            <person name="Rat A."/>
            <person name="Naranjo H.D."/>
            <person name="Lebbe L."/>
            <person name="Cnockaert M."/>
            <person name="Krigas N."/>
            <person name="Grigoriadou K."/>
            <person name="Maloupa E."/>
            <person name="Willems A."/>
        </authorList>
    </citation>
    <scope>NUCLEOTIDE SEQUENCE</scope>
    <source>
        <strain evidence="2">LMG 31231</strain>
    </source>
</reference>
<reference evidence="2" key="1">
    <citation type="submission" date="2020-01" db="EMBL/GenBank/DDBJ databases">
        <authorList>
            <person name="Rat A."/>
        </authorList>
    </citation>
    <scope>NUCLEOTIDE SEQUENCE</scope>
    <source>
        <strain evidence="2">LMG 31231</strain>
    </source>
</reference>
<dbReference type="Pfam" id="PF17803">
    <property type="entry name" value="Cadherin_4"/>
    <property type="match status" value="1"/>
</dbReference>
<dbReference type="Proteomes" id="UP001138751">
    <property type="component" value="Unassembled WGS sequence"/>
</dbReference>
<evidence type="ECO:0000259" key="1">
    <source>
        <dbReference type="Pfam" id="PF17803"/>
    </source>
</evidence>
<evidence type="ECO:0000313" key="3">
    <source>
        <dbReference type="Proteomes" id="UP001138751"/>
    </source>
</evidence>
<organism evidence="2 3">
    <name type="scientific">Neoroseomonas soli</name>
    <dbReference type="NCBI Taxonomy" id="1081025"/>
    <lineage>
        <taxon>Bacteria</taxon>
        <taxon>Pseudomonadati</taxon>
        <taxon>Pseudomonadota</taxon>
        <taxon>Alphaproteobacteria</taxon>
        <taxon>Acetobacterales</taxon>
        <taxon>Acetobacteraceae</taxon>
        <taxon>Neoroseomonas</taxon>
    </lineage>
</organism>
<dbReference type="RefSeq" id="WP_211863532.1">
    <property type="nucleotide sequence ID" value="NZ_JAAEDM010000059.1"/>
</dbReference>
<dbReference type="InterPro" id="IPR010221">
    <property type="entry name" value="VCBS_dom"/>
</dbReference>
<proteinExistence type="predicted"/>
<protein>
    <recommendedName>
        <fullName evidence="1">RapA2 cadherin-like domain-containing protein</fullName>
    </recommendedName>
</protein>
<gene>
    <name evidence="2" type="ORF">GXW76_18225</name>
</gene>
<dbReference type="AlphaFoldDB" id="A0A9X9X140"/>
<dbReference type="InterPro" id="IPR040853">
    <property type="entry name" value="RapA2_cadherin-like"/>
</dbReference>
<evidence type="ECO:0000313" key="2">
    <source>
        <dbReference type="EMBL" id="MBR0673119.1"/>
    </source>
</evidence>
<accession>A0A9X9X140</accession>
<feature type="domain" description="RapA2 cadherin-like" evidence="1">
    <location>
        <begin position="134"/>
        <end position="171"/>
    </location>
</feature>
<feature type="non-terminal residue" evidence="2">
    <location>
        <position position="172"/>
    </location>
</feature>
<keyword evidence="3" id="KW-1185">Reference proteome</keyword>
<comment type="caution">
    <text evidence="2">The sequence shown here is derived from an EMBL/GenBank/DDBJ whole genome shotgun (WGS) entry which is preliminary data.</text>
</comment>
<dbReference type="EMBL" id="JAAEDM010000059">
    <property type="protein sequence ID" value="MBR0673119.1"/>
    <property type="molecule type" value="Genomic_DNA"/>
</dbReference>
<sequence>MSGTKSVSPGGVKVVARQLAPQAQADSGALREDGYEFIDVLANDLGGGAKRLWSLNQADLSVSTAYGDAVLVDGGRLLVEIVEDPNAPGSGYYVLKVSENPTGPGYDHLGEGQTTDVVFNYAIRLANGAISTSTVTISVTGVNDAPEAQDATAGVLEDATTGGAVTATDADD</sequence>
<dbReference type="NCBIfam" id="TIGR01965">
    <property type="entry name" value="VCBS_repeat"/>
    <property type="match status" value="1"/>
</dbReference>
<name>A0A9X9X140_9PROT</name>